<evidence type="ECO:0000256" key="1">
    <source>
        <dbReference type="SAM" id="SignalP"/>
    </source>
</evidence>
<evidence type="ECO:0008006" key="4">
    <source>
        <dbReference type="Google" id="ProtNLM"/>
    </source>
</evidence>
<feature type="signal peptide" evidence="1">
    <location>
        <begin position="1"/>
        <end position="19"/>
    </location>
</feature>
<keyword evidence="3" id="KW-1185">Reference proteome</keyword>
<evidence type="ECO:0000313" key="2">
    <source>
        <dbReference type="EMBL" id="CAK0802046.1"/>
    </source>
</evidence>
<dbReference type="InterPro" id="IPR026856">
    <property type="entry name" value="Sialidase_fam"/>
</dbReference>
<name>A0ABN9Q8D3_9DINO</name>
<comment type="caution">
    <text evidence="2">The sequence shown here is derived from an EMBL/GenBank/DDBJ whole genome shotgun (WGS) entry which is preliminary data.</text>
</comment>
<accession>A0ABN9Q8D3</accession>
<dbReference type="EMBL" id="CAUYUJ010002714">
    <property type="protein sequence ID" value="CAK0802046.1"/>
    <property type="molecule type" value="Genomic_DNA"/>
</dbReference>
<protein>
    <recommendedName>
        <fullName evidence="4">Sialidase domain-containing protein</fullName>
    </recommendedName>
</protein>
<dbReference type="SUPFAM" id="SSF50939">
    <property type="entry name" value="Sialidases"/>
    <property type="match status" value="1"/>
</dbReference>
<reference evidence="2" key="1">
    <citation type="submission" date="2023-10" db="EMBL/GenBank/DDBJ databases">
        <authorList>
            <person name="Chen Y."/>
            <person name="Shah S."/>
            <person name="Dougan E. K."/>
            <person name="Thang M."/>
            <person name="Chan C."/>
        </authorList>
    </citation>
    <scope>NUCLEOTIDE SEQUENCE [LARGE SCALE GENOMIC DNA]</scope>
</reference>
<dbReference type="CDD" id="cd15482">
    <property type="entry name" value="Sialidase_non-viral"/>
    <property type="match status" value="1"/>
</dbReference>
<gene>
    <name evidence="2" type="ORF">PCOR1329_LOCUS9683</name>
</gene>
<dbReference type="Proteomes" id="UP001189429">
    <property type="component" value="Unassembled WGS sequence"/>
</dbReference>
<organism evidence="2 3">
    <name type="scientific">Prorocentrum cordatum</name>
    <dbReference type="NCBI Taxonomy" id="2364126"/>
    <lineage>
        <taxon>Eukaryota</taxon>
        <taxon>Sar</taxon>
        <taxon>Alveolata</taxon>
        <taxon>Dinophyceae</taxon>
        <taxon>Prorocentrales</taxon>
        <taxon>Prorocentraceae</taxon>
        <taxon>Prorocentrum</taxon>
    </lineage>
</organism>
<dbReference type="Gene3D" id="2.120.10.10">
    <property type="match status" value="1"/>
</dbReference>
<feature type="chain" id="PRO_5047161675" description="Sialidase domain-containing protein" evidence="1">
    <location>
        <begin position="20"/>
        <end position="218"/>
    </location>
</feature>
<proteinExistence type="predicted"/>
<dbReference type="PANTHER" id="PTHR10628:SF30">
    <property type="entry name" value="EXO-ALPHA-SIALIDASE"/>
    <property type="match status" value="1"/>
</dbReference>
<dbReference type="PANTHER" id="PTHR10628">
    <property type="entry name" value="SIALIDASE"/>
    <property type="match status" value="1"/>
</dbReference>
<keyword evidence="1" id="KW-0732">Signal</keyword>
<evidence type="ECO:0000313" key="3">
    <source>
        <dbReference type="Proteomes" id="UP001189429"/>
    </source>
</evidence>
<sequence length="218" mass="24402">MLREFSLVVFFATLLSSDAAIKAGFPPSPKPGCLPADANNTDLFCPGDLGYGCFKIPTILKTVNGTLLAMIEARKYSCADHGFIDLWLRRSIDGGKTWAEPMLMYRNSTESQWITVGDGNWVQDASTGTIWLFHTRNNSQLFLSHSADDGLSCLVRAHSQAFSPAEPDCVWNRTCRWHPALRRSRQRPACNPNLFSRSVHRLQRRQGRVLADGRSCAR</sequence>
<dbReference type="InterPro" id="IPR036278">
    <property type="entry name" value="Sialidase_sf"/>
</dbReference>